<proteinExistence type="predicted"/>
<sequence>MNPIDFRKYLVGDEAVSEAAKSVRALKTGVSALAKGVEEDGKRIEAGLQRVKDAAREISEKLPRLQFANEDDRKALLALGSSLEALKKQGQDLKKDEEARARTQKQLAESTGFYTKELKAQRDALKAAYDSGSVEGIKTAAKNIQALKQDAEQLTKAVRGSASVFSAATGSYNEANQRLQSLRAEYRALGDNLGAANPKAAELRREIQLLDSELRIQDKIIGQTYRNVGNYTASIIEAVQALEKEKAVLLQASSALRTQANATGLSAEAQEKLQQEIKQTDRALGEVNGQLKGYGISADQGGANTASFAAKALALYGVLMQLKQAGEQVFRSNVQYSDQLADVRKTTGLSADEAERLADSLKQIPTRTSLTGLLDIAKVGGQIGIAKDQIEGFTKSVDVAVQALGDDFQGGAEQIATELGKISNVFKADLGPDVAQNLLAIGSAVNEIGAEGAATAPFLTTVALKVGQTSAAYGVGLKNVLAYAAVLEESGTQADVAGSSLNRLFSTIAGKTEASFKIAALGDSNLTLKQFTKLVNTDFNGAIQAFLKGLNAGGTSTTRLNSLLETLKLESGEAKSTILSLAQNTDLFAERQAVANQQLTNATSLAAEAEIKNQNLAGSWEQLKNVILASVTSGAVGNFFKSIIDGANQLLRAGDNGKLQAANLNSIRSSGELALANQRTANSAKDLLATYDELTGQMEQLQDRGQKPTIAQKQQLQTVTLKLRDALGENIGKINAETGAFELNAEAVREAIKQRLLLSNQEASGLALRLSNLDAEKKKQENNIVRLREETAIRERALAVIGRTKQDTEFLLKQQLEGKRIGPGYSPKEIESISLFGKNQRELAQEQQKLFDTEAQRRLILQQLNELGFKASDVAKLFSGAQKEAAKASSDLGDELDDEKKKLADVARAQFELNKARLEGRIADFDRQAGNVANSEAVRTSALQKAAADRIALAELETTETIRQAVAANKDLVGGDQVVALTRTRLAEEFGRKKLEIGRTSDKALIALHNELLNALGEVDKLVLESEIETLDRIADNENNGAAVRQQALLDAAARRLEIIELEGLAKIRAAQGNAAELLRIEKELEVKRAAVLNAPGKGTAFKLSDADKANLDEQLKIEGKRTAARVFGLDFERQYQKELFDSEQNRLKERLAILQQDPERVREARELELEIERNANNRSLEMEREKAREREAIIQESFAAIDTIGGAFFQLRSDRLQEESRLIRRQYDLELEGAGDNEALKAQVQENFRQKELANRRKQAKAEKQQALFSIALNTAQAVLAVNSTGGGTYFADFGISAAILTALVLAQGAAQAAVVASRPLPAFFKGTDNAPEGPAWVAERGPELIGRKRGGYEYVAEKGIAYLEAGDKVFTADKTTAILQAAAKADALQHGALATQHSFNASTAAINGTSATRVAGGSNIEKALQSQTAQILRGLDRNAERTAEEIMRRRLKMGNSSLDDLVNARQAQQRRGPY</sequence>
<dbReference type="NCBIfam" id="TIGR01760">
    <property type="entry name" value="tape_meas_TP901"/>
    <property type="match status" value="1"/>
</dbReference>
<evidence type="ECO:0000256" key="1">
    <source>
        <dbReference type="SAM" id="Coils"/>
    </source>
</evidence>
<feature type="domain" description="Phage tail tape measure protein" evidence="2">
    <location>
        <begin position="367"/>
        <end position="550"/>
    </location>
</feature>
<name>A0ABP8JP23_9BACT</name>
<dbReference type="Pfam" id="PF10145">
    <property type="entry name" value="PhageMin_Tail"/>
    <property type="match status" value="1"/>
</dbReference>
<protein>
    <recommendedName>
        <fullName evidence="2">Phage tail tape measure protein domain-containing protein</fullName>
    </recommendedName>
</protein>
<evidence type="ECO:0000313" key="3">
    <source>
        <dbReference type="EMBL" id="GAA4393618.1"/>
    </source>
</evidence>
<organism evidence="3 4">
    <name type="scientific">Hymenobacter koreensis</name>
    <dbReference type="NCBI Taxonomy" id="1084523"/>
    <lineage>
        <taxon>Bacteria</taxon>
        <taxon>Pseudomonadati</taxon>
        <taxon>Bacteroidota</taxon>
        <taxon>Cytophagia</taxon>
        <taxon>Cytophagales</taxon>
        <taxon>Hymenobacteraceae</taxon>
        <taxon>Hymenobacter</taxon>
    </lineage>
</organism>
<feature type="coiled-coil region" evidence="1">
    <location>
        <begin position="137"/>
        <end position="192"/>
    </location>
</feature>
<feature type="coiled-coil region" evidence="1">
    <location>
        <begin position="763"/>
        <end position="790"/>
    </location>
</feature>
<dbReference type="EMBL" id="BAABHA010000015">
    <property type="protein sequence ID" value="GAA4393618.1"/>
    <property type="molecule type" value="Genomic_DNA"/>
</dbReference>
<keyword evidence="4" id="KW-1185">Reference proteome</keyword>
<feature type="coiled-coil region" evidence="1">
    <location>
        <begin position="239"/>
        <end position="290"/>
    </location>
</feature>
<dbReference type="InterPro" id="IPR010090">
    <property type="entry name" value="Phage_tape_meas"/>
</dbReference>
<dbReference type="RefSeq" id="WP_345228030.1">
    <property type="nucleotide sequence ID" value="NZ_BAABHA010000015.1"/>
</dbReference>
<evidence type="ECO:0000313" key="4">
    <source>
        <dbReference type="Proteomes" id="UP001500454"/>
    </source>
</evidence>
<accession>A0ABP8JP23</accession>
<evidence type="ECO:0000259" key="2">
    <source>
        <dbReference type="Pfam" id="PF10145"/>
    </source>
</evidence>
<gene>
    <name evidence="3" type="ORF">GCM10023186_45350</name>
</gene>
<keyword evidence="1" id="KW-0175">Coiled coil</keyword>
<dbReference type="Proteomes" id="UP001500454">
    <property type="component" value="Unassembled WGS sequence"/>
</dbReference>
<feature type="coiled-coil region" evidence="1">
    <location>
        <begin position="1138"/>
        <end position="1198"/>
    </location>
</feature>
<reference evidence="4" key="1">
    <citation type="journal article" date="2019" name="Int. J. Syst. Evol. Microbiol.">
        <title>The Global Catalogue of Microorganisms (GCM) 10K type strain sequencing project: providing services to taxonomists for standard genome sequencing and annotation.</title>
        <authorList>
            <consortium name="The Broad Institute Genomics Platform"/>
            <consortium name="The Broad Institute Genome Sequencing Center for Infectious Disease"/>
            <person name="Wu L."/>
            <person name="Ma J."/>
        </authorList>
    </citation>
    <scope>NUCLEOTIDE SEQUENCE [LARGE SCALE GENOMIC DNA]</scope>
    <source>
        <strain evidence="4">JCM 17924</strain>
    </source>
</reference>
<comment type="caution">
    <text evidence="3">The sequence shown here is derived from an EMBL/GenBank/DDBJ whole genome shotgun (WGS) entry which is preliminary data.</text>
</comment>